<proteinExistence type="predicted"/>
<dbReference type="InterPro" id="IPR050706">
    <property type="entry name" value="Cyclic-di-GMP_PDE-like"/>
</dbReference>
<dbReference type="SUPFAM" id="SSF103190">
    <property type="entry name" value="Sensory domain-like"/>
    <property type="match status" value="1"/>
</dbReference>
<accession>A0ABV1KS70</accession>
<dbReference type="SUPFAM" id="SSF141868">
    <property type="entry name" value="EAL domain-like"/>
    <property type="match status" value="1"/>
</dbReference>
<dbReference type="Gene3D" id="3.30.450.20">
    <property type="entry name" value="PAS domain"/>
    <property type="match status" value="1"/>
</dbReference>
<dbReference type="Gene3D" id="3.20.20.450">
    <property type="entry name" value="EAL domain"/>
    <property type="match status" value="1"/>
</dbReference>
<dbReference type="InterPro" id="IPR029151">
    <property type="entry name" value="Sensor-like_sf"/>
</dbReference>
<dbReference type="InterPro" id="IPR001633">
    <property type="entry name" value="EAL_dom"/>
</dbReference>
<dbReference type="PANTHER" id="PTHR33121:SF82">
    <property type="entry name" value="SIGNAL TRANSDUCTION PROTEIN CONTAINING A EAL DOMAIN"/>
    <property type="match status" value="1"/>
</dbReference>
<gene>
    <name evidence="2" type="ORF">QJS35_10745</name>
</gene>
<evidence type="ECO:0000313" key="2">
    <source>
        <dbReference type="EMBL" id="MEQ4482874.1"/>
    </source>
</evidence>
<dbReference type="SMART" id="SM00052">
    <property type="entry name" value="EAL"/>
    <property type="match status" value="1"/>
</dbReference>
<dbReference type="Pfam" id="PF10388">
    <property type="entry name" value="YkuI_C"/>
    <property type="match status" value="1"/>
</dbReference>
<dbReference type="CDD" id="cd01948">
    <property type="entry name" value="EAL"/>
    <property type="match status" value="1"/>
</dbReference>
<reference evidence="2 3" key="1">
    <citation type="journal article" date="2023" name="Genome Announc.">
        <title>Pan-Genome Analyses of the Genus Cohnella and Proposal of the Novel Species Cohnella silvisoli sp. nov., Isolated from Forest Soil.</title>
        <authorList>
            <person name="Wang C."/>
            <person name="Mao L."/>
            <person name="Bao G."/>
            <person name="Zhu H."/>
        </authorList>
    </citation>
    <scope>NUCLEOTIDE SEQUENCE [LARGE SCALE GENOMIC DNA]</scope>
    <source>
        <strain evidence="2 3">NL03-T5-1</strain>
    </source>
</reference>
<name>A0ABV1KS70_9BACL</name>
<dbReference type="EMBL" id="JASKHM010000005">
    <property type="protein sequence ID" value="MEQ4482874.1"/>
    <property type="molecule type" value="Genomic_DNA"/>
</dbReference>
<protein>
    <submittedName>
        <fullName evidence="2">EAL domain-containing protein</fullName>
    </submittedName>
</protein>
<comment type="caution">
    <text evidence="2">The sequence shown here is derived from an EMBL/GenBank/DDBJ whole genome shotgun (WGS) entry which is preliminary data.</text>
</comment>
<feature type="domain" description="EAL" evidence="1">
    <location>
        <begin position="3"/>
        <end position="256"/>
    </location>
</feature>
<dbReference type="Pfam" id="PF00563">
    <property type="entry name" value="EAL"/>
    <property type="match status" value="1"/>
</dbReference>
<keyword evidence="3" id="KW-1185">Reference proteome</keyword>
<dbReference type="Proteomes" id="UP001493487">
    <property type="component" value="Unassembled WGS sequence"/>
</dbReference>
<dbReference type="InterPro" id="IPR035919">
    <property type="entry name" value="EAL_sf"/>
</dbReference>
<evidence type="ECO:0000313" key="3">
    <source>
        <dbReference type="Proteomes" id="UP001493487"/>
    </source>
</evidence>
<dbReference type="PROSITE" id="PS50883">
    <property type="entry name" value="EAL"/>
    <property type="match status" value="1"/>
</dbReference>
<dbReference type="RefSeq" id="WP_232185576.1">
    <property type="nucleotide sequence ID" value="NZ_JAIOAP010000005.1"/>
</dbReference>
<dbReference type="PANTHER" id="PTHR33121">
    <property type="entry name" value="CYCLIC DI-GMP PHOSPHODIESTERASE PDEF"/>
    <property type="match status" value="1"/>
</dbReference>
<evidence type="ECO:0000259" key="1">
    <source>
        <dbReference type="PROSITE" id="PS50883"/>
    </source>
</evidence>
<dbReference type="InterPro" id="IPR018842">
    <property type="entry name" value="YkuI_C"/>
</dbReference>
<sequence length="424" mass="48020">MVNLSDSKSNTQGTPKGKLLAYYQPIIALETRSIVGYEALGRQFVDGNVRSLGPFFSDSSISVEEHVRIDRLLREQAINKMSKLPDPPTLFINLKPSWIYQHYKSTGELHTLQLLDKHGMDPSKICIEITEEEFNGSMSELNEIINLYRAQGCRIAIDDIGTGFSNFDRIAQIQPNLLKIDIHLMKKSAHHSGYLGVLRSFSTLAEQIGASLLVEGVETSQDLKRAIQIGARYVQGYLFAPAEPELRLKDAFTPLIEAELDEHRRNLRATKQHWEELGKRLVDTIQASEIGNLLEAAPDSETEETVFDVDSEQADHAIGQLLPTLNESCMRVYLCRNDGIQLSANHIRDSGDTWRMELEYRNADWSWRPYFIPHLSHENSRVEAKVSTLYADLDTHAWIRTFSIPIGKELILLLDVADSNESNE</sequence>
<organism evidence="2 3">
    <name type="scientific">Cohnella silvisoli</name>
    <dbReference type="NCBI Taxonomy" id="2873699"/>
    <lineage>
        <taxon>Bacteria</taxon>
        <taxon>Bacillati</taxon>
        <taxon>Bacillota</taxon>
        <taxon>Bacilli</taxon>
        <taxon>Bacillales</taxon>
        <taxon>Paenibacillaceae</taxon>
        <taxon>Cohnella</taxon>
    </lineage>
</organism>